<dbReference type="GO" id="GO:0003677">
    <property type="term" value="F:DNA binding"/>
    <property type="evidence" value="ECO:0007669"/>
    <property type="project" value="UniProtKB-KW"/>
</dbReference>
<dbReference type="Gene3D" id="1.10.443.10">
    <property type="entry name" value="Intergrase catalytic core"/>
    <property type="match status" value="1"/>
</dbReference>
<dbReference type="Pfam" id="PF00589">
    <property type="entry name" value="Phage_integrase"/>
    <property type="match status" value="1"/>
</dbReference>
<dbReference type="SUPFAM" id="SSF56349">
    <property type="entry name" value="DNA breaking-rejoining enzymes"/>
    <property type="match status" value="1"/>
</dbReference>
<dbReference type="EMBL" id="QSRA01000003">
    <property type="protein sequence ID" value="RGK85548.1"/>
    <property type="molecule type" value="Genomic_DNA"/>
</dbReference>
<evidence type="ECO:0000256" key="2">
    <source>
        <dbReference type="ARBA" id="ARBA00023125"/>
    </source>
</evidence>
<accession>A0A3E4Q042</accession>
<dbReference type="AlphaFoldDB" id="A0A3E4Q042"/>
<dbReference type="InterPro" id="IPR013762">
    <property type="entry name" value="Integrase-like_cat_sf"/>
</dbReference>
<keyword evidence="3" id="KW-0233">DNA recombination</keyword>
<dbReference type="PANTHER" id="PTHR30349">
    <property type="entry name" value="PHAGE INTEGRASE-RELATED"/>
    <property type="match status" value="1"/>
</dbReference>
<dbReference type="RefSeq" id="WP_117658953.1">
    <property type="nucleotide sequence ID" value="NZ_JAQDGW010000041.1"/>
</dbReference>
<dbReference type="GO" id="GO:0015074">
    <property type="term" value="P:DNA integration"/>
    <property type="evidence" value="ECO:0007669"/>
    <property type="project" value="InterPro"/>
</dbReference>
<dbReference type="GO" id="GO:0006310">
    <property type="term" value="P:DNA recombination"/>
    <property type="evidence" value="ECO:0007669"/>
    <property type="project" value="UniProtKB-KW"/>
</dbReference>
<evidence type="ECO:0000256" key="3">
    <source>
        <dbReference type="ARBA" id="ARBA00023172"/>
    </source>
</evidence>
<evidence type="ECO:0000313" key="5">
    <source>
        <dbReference type="EMBL" id="RGK85548.1"/>
    </source>
</evidence>
<evidence type="ECO:0000259" key="4">
    <source>
        <dbReference type="PROSITE" id="PS51898"/>
    </source>
</evidence>
<dbReference type="PROSITE" id="PS51898">
    <property type="entry name" value="TYR_RECOMBINASE"/>
    <property type="match status" value="1"/>
</dbReference>
<sequence length="372" mass="43698">MKRYEMNKQKEGSITYFFIRDTETWDIVLLPTKYLMHMTKAKCSPNTVRRSGCSILYYLEYIEEKEKKLTDVYEMSFTEQTKYFVEFLYWLKAGKHTSGKMNILPNNGTCNAYLKDVFRFYVFIEEEFSQFGGLKVLSYSQFTAVDSVGLKKTIRSRSFKGYLKEEEHKARTAKKDEIIEILKACTNIRDRLLILLLAETGYRIGEILGINYMNDIDYSNQVIRVYFREDNENGARAKNAEYRSAKISADTFQFLNCYIAEYRKILQHQSYLFVNISGRTVGNPLTVDAVYAMLKRMEKKTGIKITPHMLRHYFGNERRKAGWALELIQIAYGHRHIQTTINYLDIVDDELLEASQEFYKKNTALYGIDELL</sequence>
<evidence type="ECO:0000256" key="1">
    <source>
        <dbReference type="ARBA" id="ARBA00008857"/>
    </source>
</evidence>
<keyword evidence="2" id="KW-0238">DNA-binding</keyword>
<gene>
    <name evidence="5" type="ORF">DXC93_03710</name>
</gene>
<dbReference type="InterPro" id="IPR002104">
    <property type="entry name" value="Integrase_catalytic"/>
</dbReference>
<dbReference type="Proteomes" id="UP000261324">
    <property type="component" value="Unassembled WGS sequence"/>
</dbReference>
<dbReference type="InterPro" id="IPR011010">
    <property type="entry name" value="DNA_brk_join_enz"/>
</dbReference>
<dbReference type="InterPro" id="IPR050090">
    <property type="entry name" value="Tyrosine_recombinase_XerCD"/>
</dbReference>
<proteinExistence type="inferred from homology"/>
<dbReference type="PANTHER" id="PTHR30349:SF41">
    <property type="entry name" value="INTEGRASE_RECOMBINASE PROTEIN MJ0367-RELATED"/>
    <property type="match status" value="1"/>
</dbReference>
<feature type="domain" description="Tyr recombinase" evidence="4">
    <location>
        <begin position="168"/>
        <end position="356"/>
    </location>
</feature>
<reference evidence="5 6" key="1">
    <citation type="submission" date="2018-08" db="EMBL/GenBank/DDBJ databases">
        <title>A genome reference for cultivated species of the human gut microbiota.</title>
        <authorList>
            <person name="Zou Y."/>
            <person name="Xue W."/>
            <person name="Luo G."/>
        </authorList>
    </citation>
    <scope>NUCLEOTIDE SEQUENCE [LARGE SCALE GENOMIC DNA]</scope>
    <source>
        <strain evidence="5 6">TF09-3</strain>
    </source>
</reference>
<evidence type="ECO:0000313" key="6">
    <source>
        <dbReference type="Proteomes" id="UP000261324"/>
    </source>
</evidence>
<comment type="caution">
    <text evidence="5">The sequence shown here is derived from an EMBL/GenBank/DDBJ whole genome shotgun (WGS) entry which is preliminary data.</text>
</comment>
<protein>
    <submittedName>
        <fullName evidence="5">Recombinase</fullName>
    </submittedName>
</protein>
<name>A0A3E4Q042_9FIRM</name>
<organism evidence="5 6">
    <name type="scientific">Dorea formicigenerans</name>
    <dbReference type="NCBI Taxonomy" id="39486"/>
    <lineage>
        <taxon>Bacteria</taxon>
        <taxon>Bacillati</taxon>
        <taxon>Bacillota</taxon>
        <taxon>Clostridia</taxon>
        <taxon>Lachnospirales</taxon>
        <taxon>Lachnospiraceae</taxon>
        <taxon>Dorea</taxon>
    </lineage>
</organism>
<comment type="similarity">
    <text evidence="1">Belongs to the 'phage' integrase family.</text>
</comment>